<evidence type="ECO:0000313" key="3">
    <source>
        <dbReference type="Proteomes" id="UP001501204"/>
    </source>
</evidence>
<evidence type="ECO:0000313" key="2">
    <source>
        <dbReference type="EMBL" id="GAA1750731.1"/>
    </source>
</evidence>
<reference evidence="2 3" key="1">
    <citation type="journal article" date="2019" name="Int. J. Syst. Evol. Microbiol.">
        <title>The Global Catalogue of Microorganisms (GCM) 10K type strain sequencing project: providing services to taxonomists for standard genome sequencing and annotation.</title>
        <authorList>
            <consortium name="The Broad Institute Genomics Platform"/>
            <consortium name="The Broad Institute Genome Sequencing Center for Infectious Disease"/>
            <person name="Wu L."/>
            <person name="Ma J."/>
        </authorList>
    </citation>
    <scope>NUCLEOTIDE SEQUENCE [LARGE SCALE GENOMIC DNA]</scope>
    <source>
        <strain evidence="2 3">JCM 14735</strain>
    </source>
</reference>
<evidence type="ECO:0000256" key="1">
    <source>
        <dbReference type="SAM" id="MobiDB-lite"/>
    </source>
</evidence>
<proteinExistence type="predicted"/>
<feature type="compositionally biased region" description="Basic and acidic residues" evidence="1">
    <location>
        <begin position="11"/>
        <end position="25"/>
    </location>
</feature>
<feature type="region of interest" description="Disordered" evidence="1">
    <location>
        <begin position="106"/>
        <end position="142"/>
    </location>
</feature>
<dbReference type="Proteomes" id="UP001501204">
    <property type="component" value="Unassembled WGS sequence"/>
</dbReference>
<gene>
    <name evidence="2" type="ORF">GCM10009767_07040</name>
</gene>
<accession>A0ABN2K8S9</accession>
<protein>
    <submittedName>
        <fullName evidence="2">Uncharacterized protein</fullName>
    </submittedName>
</protein>
<name>A0ABN2K8S9_9MICC</name>
<organism evidence="2 3">
    <name type="scientific">Kocuria aegyptia</name>
    <dbReference type="NCBI Taxonomy" id="330943"/>
    <lineage>
        <taxon>Bacteria</taxon>
        <taxon>Bacillati</taxon>
        <taxon>Actinomycetota</taxon>
        <taxon>Actinomycetes</taxon>
        <taxon>Micrococcales</taxon>
        <taxon>Micrococcaceae</taxon>
        <taxon>Kocuria</taxon>
    </lineage>
</organism>
<feature type="region of interest" description="Disordered" evidence="1">
    <location>
        <begin position="1"/>
        <end position="25"/>
    </location>
</feature>
<sequence length="142" mass="15042">MAPRRSATETGARERARRAAAESVAREQRLLQPGEEFFLAAGEAEQVLEVAERHIAEIRTKAAQDVIQSKEAQARVATVMKGEPVAVSEIAQRLELSATEVRARLKGTPARASADATDDSAAGDNSAAHEAAEAAPREAANV</sequence>
<comment type="caution">
    <text evidence="2">The sequence shown here is derived from an EMBL/GenBank/DDBJ whole genome shotgun (WGS) entry which is preliminary data.</text>
</comment>
<feature type="compositionally biased region" description="Low complexity" evidence="1">
    <location>
        <begin position="1"/>
        <end position="10"/>
    </location>
</feature>
<dbReference type="EMBL" id="BAAAOA010000008">
    <property type="protein sequence ID" value="GAA1750731.1"/>
    <property type="molecule type" value="Genomic_DNA"/>
</dbReference>
<keyword evidence="3" id="KW-1185">Reference proteome</keyword>
<feature type="compositionally biased region" description="Low complexity" evidence="1">
    <location>
        <begin position="110"/>
        <end position="129"/>
    </location>
</feature>